<name>A0A4Z2HAF7_9TELE</name>
<feature type="region of interest" description="Disordered" evidence="1">
    <location>
        <begin position="1"/>
        <end position="61"/>
    </location>
</feature>
<feature type="compositionally biased region" description="Basic and acidic residues" evidence="1">
    <location>
        <begin position="1"/>
        <end position="11"/>
    </location>
</feature>
<protein>
    <submittedName>
        <fullName evidence="2">Uncharacterized protein</fullName>
    </submittedName>
</protein>
<proteinExistence type="predicted"/>
<dbReference type="Proteomes" id="UP000314294">
    <property type="component" value="Unassembled WGS sequence"/>
</dbReference>
<comment type="caution">
    <text evidence="2">The sequence shown here is derived from an EMBL/GenBank/DDBJ whole genome shotgun (WGS) entry which is preliminary data.</text>
</comment>
<evidence type="ECO:0000256" key="1">
    <source>
        <dbReference type="SAM" id="MobiDB-lite"/>
    </source>
</evidence>
<organism evidence="2 3">
    <name type="scientific">Liparis tanakae</name>
    <name type="common">Tanaka's snailfish</name>
    <dbReference type="NCBI Taxonomy" id="230148"/>
    <lineage>
        <taxon>Eukaryota</taxon>
        <taxon>Metazoa</taxon>
        <taxon>Chordata</taxon>
        <taxon>Craniata</taxon>
        <taxon>Vertebrata</taxon>
        <taxon>Euteleostomi</taxon>
        <taxon>Actinopterygii</taxon>
        <taxon>Neopterygii</taxon>
        <taxon>Teleostei</taxon>
        <taxon>Neoteleostei</taxon>
        <taxon>Acanthomorphata</taxon>
        <taxon>Eupercaria</taxon>
        <taxon>Perciformes</taxon>
        <taxon>Cottioidei</taxon>
        <taxon>Cottales</taxon>
        <taxon>Liparidae</taxon>
        <taxon>Liparis</taxon>
    </lineage>
</organism>
<keyword evidence="3" id="KW-1185">Reference proteome</keyword>
<evidence type="ECO:0000313" key="2">
    <source>
        <dbReference type="EMBL" id="TNN61874.1"/>
    </source>
</evidence>
<evidence type="ECO:0000313" key="3">
    <source>
        <dbReference type="Proteomes" id="UP000314294"/>
    </source>
</evidence>
<gene>
    <name evidence="2" type="ORF">EYF80_027890</name>
</gene>
<accession>A0A4Z2HAF7</accession>
<reference evidence="2 3" key="1">
    <citation type="submission" date="2019-03" db="EMBL/GenBank/DDBJ databases">
        <title>First draft genome of Liparis tanakae, snailfish: a comprehensive survey of snailfish specific genes.</title>
        <authorList>
            <person name="Kim W."/>
            <person name="Song I."/>
            <person name="Jeong J.-H."/>
            <person name="Kim D."/>
            <person name="Kim S."/>
            <person name="Ryu S."/>
            <person name="Song J.Y."/>
            <person name="Lee S.K."/>
        </authorList>
    </citation>
    <scope>NUCLEOTIDE SEQUENCE [LARGE SCALE GENOMIC DNA]</scope>
    <source>
        <tissue evidence="2">Muscle</tissue>
    </source>
</reference>
<dbReference type="AlphaFoldDB" id="A0A4Z2HAF7"/>
<dbReference type="EMBL" id="SRLO01000306">
    <property type="protein sequence ID" value="TNN61874.1"/>
    <property type="molecule type" value="Genomic_DNA"/>
</dbReference>
<sequence>MPTLPRGEECPRLGTTGPQRREEALQALNAPSDRIRYETRAQPSCIPTPRHSSVDLTRARE</sequence>